<gene>
    <name evidence="10" type="primary">PKD1L2_10</name>
    <name evidence="10" type="ORF">Ciccas_013705</name>
</gene>
<name>A0ABD2PJX4_9PLAT</name>
<protein>
    <submittedName>
        <fullName evidence="10">Polycystic kidney disease 1-like 2</fullName>
    </submittedName>
</protein>
<feature type="non-terminal residue" evidence="10">
    <location>
        <position position="1"/>
    </location>
</feature>
<evidence type="ECO:0000256" key="4">
    <source>
        <dbReference type="ARBA" id="ARBA00022989"/>
    </source>
</evidence>
<feature type="transmembrane region" description="Helical" evidence="7">
    <location>
        <begin position="298"/>
        <end position="318"/>
    </location>
</feature>
<dbReference type="Pfam" id="PF20519">
    <property type="entry name" value="Polycystin_dom"/>
    <property type="match status" value="1"/>
</dbReference>
<evidence type="ECO:0000313" key="11">
    <source>
        <dbReference type="Proteomes" id="UP001626550"/>
    </source>
</evidence>
<accession>A0ABD2PJX4</accession>
<dbReference type="GO" id="GO:0016020">
    <property type="term" value="C:membrane"/>
    <property type="evidence" value="ECO:0007669"/>
    <property type="project" value="UniProtKB-SubCell"/>
</dbReference>
<keyword evidence="11" id="KW-1185">Reference proteome</keyword>
<feature type="domain" description="Polycystin" evidence="9">
    <location>
        <begin position="5"/>
        <end position="199"/>
    </location>
</feature>
<keyword evidence="3 7" id="KW-0812">Transmembrane</keyword>
<keyword evidence="6" id="KW-0325">Glycoprotein</keyword>
<feature type="transmembrane region" description="Helical" evidence="7">
    <location>
        <begin position="395"/>
        <end position="420"/>
    </location>
</feature>
<dbReference type="PANTHER" id="PTHR10877:SF194">
    <property type="entry name" value="LOCATION OF VULVA DEFECTIVE 1"/>
    <property type="match status" value="1"/>
</dbReference>
<proteinExistence type="inferred from homology"/>
<reference evidence="10 11" key="1">
    <citation type="submission" date="2024-11" db="EMBL/GenBank/DDBJ databases">
        <title>Adaptive evolution of stress response genes in parasites aligns with host niche diversity.</title>
        <authorList>
            <person name="Hahn C."/>
            <person name="Resl P."/>
        </authorList>
    </citation>
    <scope>NUCLEOTIDE SEQUENCE [LARGE SCALE GENOMIC DNA]</scope>
    <source>
        <strain evidence="10">EGGRZ-B1_66</strain>
        <tissue evidence="10">Body</tissue>
    </source>
</reference>
<dbReference type="InterPro" id="IPR046791">
    <property type="entry name" value="Polycystin_dom"/>
</dbReference>
<feature type="domain" description="Polycystin cation channel PKD1/PKD2" evidence="8">
    <location>
        <begin position="205"/>
        <end position="425"/>
    </location>
</feature>
<dbReference type="EMBL" id="JBJKFK010006516">
    <property type="protein sequence ID" value="KAL3307775.1"/>
    <property type="molecule type" value="Genomic_DNA"/>
</dbReference>
<dbReference type="PRINTS" id="PR01433">
    <property type="entry name" value="POLYCYSTIN2"/>
</dbReference>
<comment type="similarity">
    <text evidence="2">Belongs to the polycystin family.</text>
</comment>
<dbReference type="AlphaFoldDB" id="A0ABD2PJX4"/>
<comment type="subcellular location">
    <subcellularLocation>
        <location evidence="1">Membrane</location>
        <topology evidence="1">Multi-pass membrane protein</topology>
    </subcellularLocation>
</comment>
<organism evidence="10 11">
    <name type="scientific">Cichlidogyrus casuarinus</name>
    <dbReference type="NCBI Taxonomy" id="1844966"/>
    <lineage>
        <taxon>Eukaryota</taxon>
        <taxon>Metazoa</taxon>
        <taxon>Spiralia</taxon>
        <taxon>Lophotrochozoa</taxon>
        <taxon>Platyhelminthes</taxon>
        <taxon>Monogenea</taxon>
        <taxon>Monopisthocotylea</taxon>
        <taxon>Dactylogyridea</taxon>
        <taxon>Ancyrocephalidae</taxon>
        <taxon>Cichlidogyrus</taxon>
    </lineage>
</organism>
<keyword evidence="5 7" id="KW-0472">Membrane</keyword>
<sequence length="541" mass="61894">IHTEDDVWKWLNESVLPNLLAGSWYNGNSSNDQRGFLADRSSRMIGYARLRQLRVKPKKWDAQFTICQQTLCYPGYSMHSQEQGNFVHGWQRATENRKPHPWFTYNSADTLGGYPFLGVVEWYSAGGYPVNLTGTASDIQNTLDSLRNIHWIDAATRAIFLEFTVYNPNLNMFANSIGLVELPAIGGAVVYARVEPFYMLSYLNADLKAFQLATQVLFLVILVFYLAKEIRSLLIKTVDYFKDPWSYCELFIIIGSLAAIGFFVLLVMMLQTKAAEFKETQGDEFTNFQLIAYTNEQMGYLISFLAFATTLKFIKVFQFFPKINMLGTVIILAARDLKFFILSFAIVFIGFALVFYMLFSTVLPEYITLLETVESLLQIMLGHSSFPGIRSVEPVIGPMFFTCFSVFVVFVMVAVFIVIIEDQLDKLKKQFKDRANLSSEFKMTSFMLAKFLAWTDLPNTRIGRALFSTEQWRDYSSILDASIGLDLDDQEQKATTKNLDNLNKTVDKFLSFVKKTQIADKSDDVQRLIDILLVQPRKDHI</sequence>
<dbReference type="Pfam" id="PF08016">
    <property type="entry name" value="PKD_channel"/>
    <property type="match status" value="1"/>
</dbReference>
<dbReference type="InterPro" id="IPR003915">
    <property type="entry name" value="PKD_2"/>
</dbReference>
<feature type="transmembrane region" description="Helical" evidence="7">
    <location>
        <begin position="339"/>
        <end position="359"/>
    </location>
</feature>
<evidence type="ECO:0000256" key="2">
    <source>
        <dbReference type="ARBA" id="ARBA00007200"/>
    </source>
</evidence>
<comment type="caution">
    <text evidence="10">The sequence shown here is derived from an EMBL/GenBank/DDBJ whole genome shotgun (WGS) entry which is preliminary data.</text>
</comment>
<evidence type="ECO:0000256" key="3">
    <source>
        <dbReference type="ARBA" id="ARBA00022692"/>
    </source>
</evidence>
<feature type="transmembrane region" description="Helical" evidence="7">
    <location>
        <begin position="247"/>
        <end position="270"/>
    </location>
</feature>
<feature type="transmembrane region" description="Helical" evidence="7">
    <location>
        <begin position="209"/>
        <end position="227"/>
    </location>
</feature>
<dbReference type="Proteomes" id="UP001626550">
    <property type="component" value="Unassembled WGS sequence"/>
</dbReference>
<evidence type="ECO:0000256" key="1">
    <source>
        <dbReference type="ARBA" id="ARBA00004141"/>
    </source>
</evidence>
<evidence type="ECO:0000256" key="5">
    <source>
        <dbReference type="ARBA" id="ARBA00023136"/>
    </source>
</evidence>
<evidence type="ECO:0000259" key="8">
    <source>
        <dbReference type="Pfam" id="PF08016"/>
    </source>
</evidence>
<evidence type="ECO:0000259" key="9">
    <source>
        <dbReference type="Pfam" id="PF20519"/>
    </source>
</evidence>
<evidence type="ECO:0000313" key="10">
    <source>
        <dbReference type="EMBL" id="KAL3307775.1"/>
    </source>
</evidence>
<dbReference type="InterPro" id="IPR013122">
    <property type="entry name" value="PKD1_2_channel"/>
</dbReference>
<evidence type="ECO:0000256" key="7">
    <source>
        <dbReference type="SAM" id="Phobius"/>
    </source>
</evidence>
<evidence type="ECO:0000256" key="6">
    <source>
        <dbReference type="ARBA" id="ARBA00023180"/>
    </source>
</evidence>
<keyword evidence="4 7" id="KW-1133">Transmembrane helix</keyword>
<dbReference type="InterPro" id="IPR051223">
    <property type="entry name" value="Polycystin"/>
</dbReference>
<dbReference type="PANTHER" id="PTHR10877">
    <property type="entry name" value="POLYCYSTIN FAMILY MEMBER"/>
    <property type="match status" value="1"/>
</dbReference>